<reference evidence="2" key="1">
    <citation type="journal article" date="2009" name="PLoS Genet.">
        <title>Sequencing, mapping, and analysis of 27,455 maize full-length cDNAs.</title>
        <authorList>
            <person name="Soderlund C."/>
            <person name="Descour A."/>
            <person name="Kudrna D."/>
            <person name="Bomhoff M."/>
            <person name="Boyd L."/>
            <person name="Currie J."/>
            <person name="Angelova A."/>
            <person name="Collura K."/>
            <person name="Wissotski M."/>
            <person name="Ashley E."/>
            <person name="Morrow D."/>
            <person name="Fernandes J."/>
            <person name="Walbot V."/>
            <person name="Yu Y."/>
        </authorList>
    </citation>
    <scope>NUCLEOTIDE SEQUENCE</scope>
    <source>
        <strain evidence="2">B73</strain>
    </source>
</reference>
<accession>C4J292</accession>
<evidence type="ECO:0000313" key="2">
    <source>
        <dbReference type="EMBL" id="ACR35292.1"/>
    </source>
</evidence>
<reference evidence="2" key="2">
    <citation type="submission" date="2012-06" db="EMBL/GenBank/DDBJ databases">
        <authorList>
            <person name="Yu Y."/>
            <person name="Currie J."/>
            <person name="Lomeli R."/>
            <person name="Angelova A."/>
            <person name="Collura K."/>
            <person name="Wissotski M."/>
            <person name="Campos D."/>
            <person name="Kudrna D."/>
            <person name="Golser W."/>
            <person name="Ashely E."/>
            <person name="Descour A."/>
            <person name="Fernandes J."/>
            <person name="Soderlund C."/>
            <person name="Walbot V."/>
        </authorList>
    </citation>
    <scope>NUCLEOTIDE SEQUENCE</scope>
    <source>
        <strain evidence="2">B73</strain>
    </source>
</reference>
<dbReference type="AlphaFoldDB" id="C4J292"/>
<proteinExistence type="evidence at transcript level"/>
<protein>
    <submittedName>
        <fullName evidence="2">Uncharacterized protein</fullName>
    </submittedName>
</protein>
<organism evidence="2">
    <name type="scientific">Zea mays</name>
    <name type="common">Maize</name>
    <dbReference type="NCBI Taxonomy" id="4577"/>
    <lineage>
        <taxon>Eukaryota</taxon>
        <taxon>Viridiplantae</taxon>
        <taxon>Streptophyta</taxon>
        <taxon>Embryophyta</taxon>
        <taxon>Tracheophyta</taxon>
        <taxon>Spermatophyta</taxon>
        <taxon>Magnoliopsida</taxon>
        <taxon>Liliopsida</taxon>
        <taxon>Poales</taxon>
        <taxon>Poaceae</taxon>
        <taxon>PACMAD clade</taxon>
        <taxon>Panicoideae</taxon>
        <taxon>Andropogonodae</taxon>
        <taxon>Andropogoneae</taxon>
        <taxon>Tripsacinae</taxon>
        <taxon>Zea</taxon>
    </lineage>
</organism>
<name>C4J292_MAIZE</name>
<dbReference type="EMBL" id="BT084939">
    <property type="protein sequence ID" value="ACR35292.1"/>
    <property type="molecule type" value="mRNA"/>
</dbReference>
<sequence length="84" mass="9709">MQKNTEVMMNLTRNEMNLLLLELDISHPREHFVLRQESNLTSGEPDSGWIRLCTTEKSPPTLHPAPRSPRHRRAPGRDQLRGGR</sequence>
<feature type="region of interest" description="Disordered" evidence="1">
    <location>
        <begin position="54"/>
        <end position="84"/>
    </location>
</feature>
<feature type="compositionally biased region" description="Basic and acidic residues" evidence="1">
    <location>
        <begin position="75"/>
        <end position="84"/>
    </location>
</feature>
<evidence type="ECO:0000256" key="1">
    <source>
        <dbReference type="SAM" id="MobiDB-lite"/>
    </source>
</evidence>